<keyword evidence="3 6" id="KW-1133">Transmembrane helix</keyword>
<evidence type="ECO:0000313" key="9">
    <source>
        <dbReference type="RefSeq" id="XP_027351027.1"/>
    </source>
</evidence>
<organism evidence="8 9">
    <name type="scientific">Abrus precatorius</name>
    <name type="common">Indian licorice</name>
    <name type="synonym">Glycine abrus</name>
    <dbReference type="NCBI Taxonomy" id="3816"/>
    <lineage>
        <taxon>Eukaryota</taxon>
        <taxon>Viridiplantae</taxon>
        <taxon>Streptophyta</taxon>
        <taxon>Embryophyta</taxon>
        <taxon>Tracheophyta</taxon>
        <taxon>Spermatophyta</taxon>
        <taxon>Magnoliopsida</taxon>
        <taxon>eudicotyledons</taxon>
        <taxon>Gunneridae</taxon>
        <taxon>Pentapetalae</taxon>
        <taxon>rosids</taxon>
        <taxon>fabids</taxon>
        <taxon>Fabales</taxon>
        <taxon>Fabaceae</taxon>
        <taxon>Papilionoideae</taxon>
        <taxon>50 kb inversion clade</taxon>
        <taxon>NPAAA clade</taxon>
        <taxon>indigoferoid/millettioid clade</taxon>
        <taxon>Abreae</taxon>
        <taxon>Abrus</taxon>
    </lineage>
</organism>
<comment type="subcellular location">
    <subcellularLocation>
        <location evidence="1">Membrane</location>
        <topology evidence="1">Single-pass membrane protein</topology>
    </subcellularLocation>
</comment>
<keyword evidence="4 6" id="KW-0472">Membrane</keyword>
<evidence type="ECO:0000256" key="6">
    <source>
        <dbReference type="SAM" id="Phobius"/>
    </source>
</evidence>
<evidence type="ECO:0000259" key="7">
    <source>
        <dbReference type="Pfam" id="PF03168"/>
    </source>
</evidence>
<feature type="transmembrane region" description="Helical" evidence="6">
    <location>
        <begin position="47"/>
        <end position="78"/>
    </location>
</feature>
<dbReference type="Pfam" id="PF03168">
    <property type="entry name" value="LEA_2"/>
    <property type="match status" value="1"/>
</dbReference>
<protein>
    <submittedName>
        <fullName evidence="9">NDR1/HIN1-like protein 6</fullName>
    </submittedName>
</protein>
<dbReference type="GO" id="GO:0098542">
    <property type="term" value="P:defense response to other organism"/>
    <property type="evidence" value="ECO:0007669"/>
    <property type="project" value="InterPro"/>
</dbReference>
<proteinExistence type="predicted"/>
<evidence type="ECO:0000256" key="2">
    <source>
        <dbReference type="ARBA" id="ARBA00022692"/>
    </source>
</evidence>
<gene>
    <name evidence="9" type="primary">LOC113862073</name>
</gene>
<evidence type="ECO:0000256" key="4">
    <source>
        <dbReference type="ARBA" id="ARBA00023136"/>
    </source>
</evidence>
<evidence type="ECO:0000256" key="3">
    <source>
        <dbReference type="ARBA" id="ARBA00022989"/>
    </source>
</evidence>
<keyword evidence="8" id="KW-1185">Reference proteome</keyword>
<dbReference type="InterPro" id="IPR044839">
    <property type="entry name" value="NDR1-like"/>
</dbReference>
<feature type="compositionally biased region" description="Pro residues" evidence="5">
    <location>
        <begin position="22"/>
        <end position="38"/>
    </location>
</feature>
<feature type="domain" description="Late embryogenesis abundant protein LEA-2 subgroup" evidence="7">
    <location>
        <begin position="114"/>
        <end position="217"/>
    </location>
</feature>
<dbReference type="PANTHER" id="PTHR31234">
    <property type="entry name" value="LATE EMBRYOGENESIS ABUNDANT (LEA) HYDROXYPROLINE-RICH GLYCOPROTEIN FAMILY"/>
    <property type="match status" value="1"/>
</dbReference>
<evidence type="ECO:0000256" key="5">
    <source>
        <dbReference type="SAM" id="MobiDB-lite"/>
    </source>
</evidence>
<dbReference type="RefSeq" id="XP_027351027.1">
    <property type="nucleotide sequence ID" value="XM_027495226.1"/>
</dbReference>
<keyword evidence="2 6" id="KW-0812">Transmembrane</keyword>
<evidence type="ECO:0000313" key="8">
    <source>
        <dbReference type="Proteomes" id="UP000694853"/>
    </source>
</evidence>
<dbReference type="Proteomes" id="UP000694853">
    <property type="component" value="Unplaced"/>
</dbReference>
<evidence type="ECO:0000256" key="1">
    <source>
        <dbReference type="ARBA" id="ARBA00004167"/>
    </source>
</evidence>
<dbReference type="KEGG" id="aprc:113862073"/>
<dbReference type="InterPro" id="IPR004864">
    <property type="entry name" value="LEA_2"/>
</dbReference>
<dbReference type="PANTHER" id="PTHR31234:SF35">
    <property type="entry name" value="LATE EMBRYOGENESIS ABUNDANT (LEA) HYDROXYPROLINE-RICH GLYCOPROTEIN FAMILY"/>
    <property type="match status" value="1"/>
</dbReference>
<reference evidence="8" key="1">
    <citation type="journal article" date="2019" name="Toxins">
        <title>Detection of Abrin-Like and Prepropulchellin-Like Toxin Genes and Transcripts Using Whole Genome Sequencing and Full-Length Transcript Sequencing of Abrus precatorius.</title>
        <authorList>
            <person name="Hovde B.T."/>
            <person name="Daligault H.E."/>
            <person name="Hanschen E.R."/>
            <person name="Kunde Y.A."/>
            <person name="Johnson M.B."/>
            <person name="Starkenburg S.R."/>
            <person name="Johnson S.L."/>
        </authorList>
    </citation>
    <scope>NUCLEOTIDE SEQUENCE [LARGE SCALE GENOMIC DNA]</scope>
</reference>
<dbReference type="GeneID" id="113862073"/>
<feature type="region of interest" description="Disordered" evidence="5">
    <location>
        <begin position="1"/>
        <end position="40"/>
    </location>
</feature>
<sequence>MESTPPQKPMLQKPPGYRDPNSRPPPLPPRKPVLPPSFRPKHKRRRVCCRICCCTCCVIILILILAVVIAAGLFYILYNPSLPEFHLSSFRVPKLNVTNDGDAAYLDADTATRVEIKNRNAKIAWHFDQSSFEVSAQNGELNLGSTKVAKFKVKEKQVKELKAETKVRNQALDVRQKRKLNGVLESKALTPTVQVRTRTGVGLQGWNSATLPITVVCGGITMRQLQNGDTPRCSVTLLKWIKLR</sequence>
<name>A0A8B8L497_ABRPR</name>
<dbReference type="AlphaFoldDB" id="A0A8B8L497"/>
<accession>A0A8B8L497</accession>
<dbReference type="GO" id="GO:0005886">
    <property type="term" value="C:plasma membrane"/>
    <property type="evidence" value="ECO:0007669"/>
    <property type="project" value="TreeGrafter"/>
</dbReference>
<reference evidence="9" key="2">
    <citation type="submission" date="2025-08" db="UniProtKB">
        <authorList>
            <consortium name="RefSeq"/>
        </authorList>
    </citation>
    <scope>IDENTIFICATION</scope>
    <source>
        <tissue evidence="9">Young leaves</tissue>
    </source>
</reference>
<dbReference type="OrthoDB" id="777695at2759"/>